<evidence type="ECO:0000313" key="17">
    <source>
        <dbReference type="EMBL" id="ELR53968.1"/>
    </source>
</evidence>
<dbReference type="InterPro" id="IPR011331">
    <property type="entry name" value="Ribosomal_eL37/eL43"/>
</dbReference>
<keyword evidence="7" id="KW-0699">rRNA-binding</keyword>
<dbReference type="SUPFAM" id="SSF57829">
    <property type="entry name" value="Zn-binding ribosomal proteins"/>
    <property type="match status" value="1"/>
</dbReference>
<dbReference type="AlphaFoldDB" id="L8ICN9"/>
<comment type="subunit">
    <text evidence="3">Component of the large ribosomal subunit.</text>
</comment>
<evidence type="ECO:0000256" key="5">
    <source>
        <dbReference type="ARBA" id="ARBA00022553"/>
    </source>
</evidence>
<evidence type="ECO:0000256" key="13">
    <source>
        <dbReference type="ARBA" id="ARBA00023274"/>
    </source>
</evidence>
<dbReference type="PANTHER" id="PTHR10768:SF22">
    <property type="entry name" value="LARGE RIBOSOMAL SUBUNIT PROTEIN EL37"/>
    <property type="match status" value="1"/>
</dbReference>
<evidence type="ECO:0000256" key="16">
    <source>
        <dbReference type="ARBA" id="ARBA00035332"/>
    </source>
</evidence>
<feature type="non-terminal residue" evidence="17">
    <location>
        <position position="54"/>
    </location>
</feature>
<keyword evidence="8" id="KW-0863">Zinc-finger</keyword>
<dbReference type="GO" id="GO:0022625">
    <property type="term" value="C:cytosolic large ribosomal subunit"/>
    <property type="evidence" value="ECO:0007669"/>
    <property type="project" value="TreeGrafter"/>
</dbReference>
<keyword evidence="11 17" id="KW-0689">Ribosomal protein</keyword>
<evidence type="ECO:0000256" key="7">
    <source>
        <dbReference type="ARBA" id="ARBA00022730"/>
    </source>
</evidence>
<dbReference type="InterPro" id="IPR011332">
    <property type="entry name" value="Ribosomal_zn-bd"/>
</dbReference>
<dbReference type="Gene3D" id="2.20.25.30">
    <property type="match status" value="1"/>
</dbReference>
<dbReference type="GO" id="GO:0006412">
    <property type="term" value="P:translation"/>
    <property type="evidence" value="ECO:0007669"/>
    <property type="project" value="InterPro"/>
</dbReference>
<dbReference type="GO" id="GO:0019843">
    <property type="term" value="F:rRNA binding"/>
    <property type="evidence" value="ECO:0007669"/>
    <property type="project" value="UniProtKB-KW"/>
</dbReference>
<feature type="non-terminal residue" evidence="17">
    <location>
        <position position="1"/>
    </location>
</feature>
<dbReference type="PANTHER" id="PTHR10768">
    <property type="entry name" value="60S RIBOSOMAL PROTEIN L37"/>
    <property type="match status" value="1"/>
</dbReference>
<evidence type="ECO:0000256" key="9">
    <source>
        <dbReference type="ARBA" id="ARBA00022833"/>
    </source>
</evidence>
<evidence type="ECO:0000256" key="4">
    <source>
        <dbReference type="ARBA" id="ARBA00022490"/>
    </source>
</evidence>
<reference evidence="17 18" key="1">
    <citation type="journal article" date="2012" name="Nat. Genet.">
        <title>The yak genome and adaptation to life at high altitude.</title>
        <authorList>
            <person name="Qiu Q."/>
            <person name="Zhang G."/>
            <person name="Ma T."/>
            <person name="Qian W."/>
            <person name="Wang J."/>
            <person name="Ye Z."/>
            <person name="Cao C."/>
            <person name="Hu Q."/>
            <person name="Kim J."/>
            <person name="Larkin D.M."/>
            <person name="Auvil L."/>
            <person name="Capitanu B."/>
            <person name="Ma J."/>
            <person name="Lewin H.A."/>
            <person name="Qian X."/>
            <person name="Lang Y."/>
            <person name="Zhou R."/>
            <person name="Wang L."/>
            <person name="Wang K."/>
            <person name="Xia J."/>
            <person name="Liao S."/>
            <person name="Pan S."/>
            <person name="Lu X."/>
            <person name="Hou H."/>
            <person name="Wang Y."/>
            <person name="Zang X."/>
            <person name="Yin Y."/>
            <person name="Ma H."/>
            <person name="Zhang J."/>
            <person name="Wang Z."/>
            <person name="Zhang Y."/>
            <person name="Zhang D."/>
            <person name="Yonezawa T."/>
            <person name="Hasegawa M."/>
            <person name="Zhong Y."/>
            <person name="Liu W."/>
            <person name="Zhang Y."/>
            <person name="Huang Z."/>
            <person name="Zhang S."/>
            <person name="Long R."/>
            <person name="Yang H."/>
            <person name="Wang J."/>
            <person name="Lenstra J.A."/>
            <person name="Cooper D.N."/>
            <person name="Wu Y."/>
            <person name="Wang J."/>
            <person name="Shi P."/>
            <person name="Wang J."/>
            <person name="Liu J."/>
        </authorList>
    </citation>
    <scope>NUCLEOTIDE SEQUENCE [LARGE SCALE GENOMIC DNA]</scope>
    <source>
        <strain evidence="18">yakQH1</strain>
    </source>
</reference>
<evidence type="ECO:0000256" key="2">
    <source>
        <dbReference type="ARBA" id="ARBA00009805"/>
    </source>
</evidence>
<keyword evidence="9" id="KW-0862">Zinc</keyword>
<dbReference type="EMBL" id="JH881501">
    <property type="protein sequence ID" value="ELR53968.1"/>
    <property type="molecule type" value="Genomic_DNA"/>
</dbReference>
<comment type="function">
    <text evidence="14">Component of the large ribosomal subunit. The ribosome is a large ribonucleoprotein complex responsible for the synthesis of proteins in the cell.</text>
</comment>
<keyword evidence="6" id="KW-0479">Metal-binding</keyword>
<dbReference type="Pfam" id="PF01907">
    <property type="entry name" value="Ribosomal_L37e"/>
    <property type="match status" value="1"/>
</dbReference>
<comment type="subcellular location">
    <subcellularLocation>
        <location evidence="1">Cytoplasm</location>
    </subcellularLocation>
</comment>
<evidence type="ECO:0000256" key="3">
    <source>
        <dbReference type="ARBA" id="ARBA00011133"/>
    </source>
</evidence>
<evidence type="ECO:0000313" key="18">
    <source>
        <dbReference type="Proteomes" id="UP000011080"/>
    </source>
</evidence>
<keyword evidence="13" id="KW-0687">Ribonucleoprotein</keyword>
<protein>
    <recommendedName>
        <fullName evidence="15">Large ribosomal subunit protein eL37</fullName>
    </recommendedName>
    <alternativeName>
        <fullName evidence="16">60S ribosomal protein L37</fullName>
    </alternativeName>
</protein>
<evidence type="ECO:0000256" key="14">
    <source>
        <dbReference type="ARBA" id="ARBA00034092"/>
    </source>
</evidence>
<keyword evidence="12" id="KW-0007">Acetylation</keyword>
<dbReference type="GO" id="GO:0008270">
    <property type="term" value="F:zinc ion binding"/>
    <property type="evidence" value="ECO:0007669"/>
    <property type="project" value="UniProtKB-KW"/>
</dbReference>
<organism evidence="17 18">
    <name type="scientific">Bos mutus</name>
    <name type="common">wild yak</name>
    <dbReference type="NCBI Taxonomy" id="72004"/>
    <lineage>
        <taxon>Eukaryota</taxon>
        <taxon>Metazoa</taxon>
        <taxon>Chordata</taxon>
        <taxon>Craniata</taxon>
        <taxon>Vertebrata</taxon>
        <taxon>Euteleostomi</taxon>
        <taxon>Mammalia</taxon>
        <taxon>Eutheria</taxon>
        <taxon>Laurasiatheria</taxon>
        <taxon>Artiodactyla</taxon>
        <taxon>Ruminantia</taxon>
        <taxon>Pecora</taxon>
        <taxon>Bovidae</taxon>
        <taxon>Bovinae</taxon>
        <taxon>Bos</taxon>
    </lineage>
</organism>
<gene>
    <name evidence="17" type="ORF">M91_16143</name>
</gene>
<keyword evidence="10" id="KW-0694">RNA-binding</keyword>
<evidence type="ECO:0000256" key="11">
    <source>
        <dbReference type="ARBA" id="ARBA00022980"/>
    </source>
</evidence>
<evidence type="ECO:0000256" key="1">
    <source>
        <dbReference type="ARBA" id="ARBA00004496"/>
    </source>
</evidence>
<keyword evidence="4" id="KW-0963">Cytoplasm</keyword>
<keyword evidence="5" id="KW-0597">Phosphoprotein</keyword>
<proteinExistence type="inferred from homology"/>
<name>L8ICN9_9CETA</name>
<dbReference type="Proteomes" id="UP000011080">
    <property type="component" value="Unassembled WGS sequence"/>
</dbReference>
<dbReference type="InterPro" id="IPR001569">
    <property type="entry name" value="Ribosomal_eL37"/>
</dbReference>
<sequence length="54" mass="6322">KRTSLLGKSQNKTHTLCRRCGSKAYHLLKLTCRKRGYPTKQKRKYKWSAIAKAK</sequence>
<evidence type="ECO:0000256" key="15">
    <source>
        <dbReference type="ARBA" id="ARBA00035225"/>
    </source>
</evidence>
<comment type="similarity">
    <text evidence="2">Belongs to the eukaryotic ribosomal protein eL37 family.</text>
</comment>
<evidence type="ECO:0000256" key="12">
    <source>
        <dbReference type="ARBA" id="ARBA00022990"/>
    </source>
</evidence>
<evidence type="ECO:0000256" key="6">
    <source>
        <dbReference type="ARBA" id="ARBA00022723"/>
    </source>
</evidence>
<accession>L8ICN9</accession>
<evidence type="ECO:0000256" key="10">
    <source>
        <dbReference type="ARBA" id="ARBA00022884"/>
    </source>
</evidence>
<evidence type="ECO:0000256" key="8">
    <source>
        <dbReference type="ARBA" id="ARBA00022771"/>
    </source>
</evidence>
<dbReference type="GO" id="GO:0003735">
    <property type="term" value="F:structural constituent of ribosome"/>
    <property type="evidence" value="ECO:0007669"/>
    <property type="project" value="InterPro"/>
</dbReference>